<dbReference type="InterPro" id="IPR023393">
    <property type="entry name" value="START-like_dom_sf"/>
</dbReference>
<sequence length="144" mass="16681">MEISFSNEIIMDSSVDQIYDYLSKMENFSIWNYAVIRVEAVEDHKDTYRLVRNLGQHVEIETITIIKAQKNKFLQFQATGGRFSYEMKYELKQLGNKTLLANYATMKPNGISGVLLKLLKGHIQTEVKNNLLVLKNIMEISIME</sequence>
<dbReference type="SUPFAM" id="SSF55961">
    <property type="entry name" value="Bet v1-like"/>
    <property type="match status" value="1"/>
</dbReference>
<protein>
    <recommendedName>
        <fullName evidence="3">SRPBCC family protein</fullName>
    </recommendedName>
</protein>
<organism evidence="1 2">
    <name type="scientific">Paenibacillus sepulcri</name>
    <dbReference type="NCBI Taxonomy" id="359917"/>
    <lineage>
        <taxon>Bacteria</taxon>
        <taxon>Bacillati</taxon>
        <taxon>Bacillota</taxon>
        <taxon>Bacilli</taxon>
        <taxon>Bacillales</taxon>
        <taxon>Paenibacillaceae</taxon>
        <taxon>Paenibacillus</taxon>
    </lineage>
</organism>
<name>A0ABS7BYN3_9BACL</name>
<keyword evidence="2" id="KW-1185">Reference proteome</keyword>
<dbReference type="Gene3D" id="3.30.530.20">
    <property type="match status" value="1"/>
</dbReference>
<dbReference type="RefSeq" id="WP_210044324.1">
    <property type="nucleotide sequence ID" value="NZ_JBHLVU010000004.1"/>
</dbReference>
<comment type="caution">
    <text evidence="1">The sequence shown here is derived from an EMBL/GenBank/DDBJ whole genome shotgun (WGS) entry which is preliminary data.</text>
</comment>
<gene>
    <name evidence="1" type="ORF">K0U00_06855</name>
</gene>
<dbReference type="InterPro" id="IPR019587">
    <property type="entry name" value="Polyketide_cyclase/dehydratase"/>
</dbReference>
<dbReference type="EMBL" id="JAHZIK010000111">
    <property type="protein sequence ID" value="MBW7453754.1"/>
    <property type="molecule type" value="Genomic_DNA"/>
</dbReference>
<reference evidence="1 2" key="1">
    <citation type="submission" date="2021-07" db="EMBL/GenBank/DDBJ databases">
        <title>Paenibacillus radiodurans sp. nov., isolated from the southeastern edge of Tengger Desert.</title>
        <authorList>
            <person name="Zhang G."/>
        </authorList>
    </citation>
    <scope>NUCLEOTIDE SEQUENCE [LARGE SCALE GENOMIC DNA]</scope>
    <source>
        <strain evidence="1 2">CCM 7311</strain>
    </source>
</reference>
<accession>A0ABS7BYN3</accession>
<evidence type="ECO:0000313" key="1">
    <source>
        <dbReference type="EMBL" id="MBW7453754.1"/>
    </source>
</evidence>
<evidence type="ECO:0008006" key="3">
    <source>
        <dbReference type="Google" id="ProtNLM"/>
    </source>
</evidence>
<dbReference type="Pfam" id="PF10604">
    <property type="entry name" value="Polyketide_cyc2"/>
    <property type="match status" value="1"/>
</dbReference>
<dbReference type="Proteomes" id="UP001519887">
    <property type="component" value="Unassembled WGS sequence"/>
</dbReference>
<evidence type="ECO:0000313" key="2">
    <source>
        <dbReference type="Proteomes" id="UP001519887"/>
    </source>
</evidence>
<proteinExistence type="predicted"/>